<keyword evidence="6" id="KW-0963">Cytoplasm</keyword>
<evidence type="ECO:0000256" key="25">
    <source>
        <dbReference type="ARBA" id="ARBA00048074"/>
    </source>
</evidence>
<evidence type="ECO:0000313" key="29">
    <source>
        <dbReference type="EMBL" id="CAB5042401.1"/>
    </source>
</evidence>
<comment type="similarity">
    <text evidence="18">Belongs to the THEM4/THEM5 thioesterase family.</text>
</comment>
<comment type="catalytic activity">
    <reaction evidence="24">
        <text>decanoyl-CoA + H2O = decanoate + CoA + H(+)</text>
        <dbReference type="Rhea" id="RHEA:40059"/>
        <dbReference type="ChEBI" id="CHEBI:15377"/>
        <dbReference type="ChEBI" id="CHEBI:15378"/>
        <dbReference type="ChEBI" id="CHEBI:27689"/>
        <dbReference type="ChEBI" id="CHEBI:57287"/>
        <dbReference type="ChEBI" id="CHEBI:61430"/>
    </reaction>
    <physiologicalReaction direction="left-to-right" evidence="24">
        <dbReference type="Rhea" id="RHEA:40060"/>
    </physiologicalReaction>
</comment>
<dbReference type="AlphaFoldDB" id="A0A6J7FXY3"/>
<evidence type="ECO:0000256" key="22">
    <source>
        <dbReference type="ARBA" id="ARBA00047588"/>
    </source>
</evidence>
<dbReference type="Gene3D" id="3.10.129.10">
    <property type="entry name" value="Hotdog Thioesterase"/>
    <property type="match status" value="1"/>
</dbReference>
<dbReference type="Pfam" id="PF03061">
    <property type="entry name" value="4HBT"/>
    <property type="match status" value="1"/>
</dbReference>
<dbReference type="EC" id="3.1.2.2" evidence="19"/>
<dbReference type="InterPro" id="IPR029069">
    <property type="entry name" value="HotDog_dom_sf"/>
</dbReference>
<evidence type="ECO:0000256" key="12">
    <source>
        <dbReference type="ARBA" id="ARBA00023098"/>
    </source>
</evidence>
<evidence type="ECO:0000259" key="27">
    <source>
        <dbReference type="Pfam" id="PF03061"/>
    </source>
</evidence>
<evidence type="ECO:0000256" key="18">
    <source>
        <dbReference type="ARBA" id="ARBA00038456"/>
    </source>
</evidence>
<evidence type="ECO:0000256" key="7">
    <source>
        <dbReference type="ARBA" id="ARBA00022703"/>
    </source>
</evidence>
<evidence type="ECO:0000256" key="10">
    <source>
        <dbReference type="ARBA" id="ARBA00022832"/>
    </source>
</evidence>
<dbReference type="EMBL" id="CAFBPZ010000138">
    <property type="protein sequence ID" value="CAB5042401.1"/>
    <property type="molecule type" value="Genomic_DNA"/>
</dbReference>
<accession>A0A6J7FXY3</accession>
<evidence type="ECO:0000256" key="19">
    <source>
        <dbReference type="ARBA" id="ARBA00038848"/>
    </source>
</evidence>
<sequence>MYSEEDSSLADLGTALRALQNAATGTSAPLEVAAEVAEAINKITELLRPFNCPVESLGRDFDTYVRARAAHTLQPIFHELHREKNESVEFSVRFAMFHRNPFGQVHGGAIAMMFDSSIARLGLDGEKRFLTANLSVDYRAAAPIDVDLIVKIRVARSEGRKRFIEGELSNGDVLIAEVHALFIEARS</sequence>
<dbReference type="GO" id="GO:0032587">
    <property type="term" value="C:ruffle membrane"/>
    <property type="evidence" value="ECO:0007669"/>
    <property type="project" value="UniProtKB-SubCell"/>
</dbReference>
<evidence type="ECO:0000256" key="20">
    <source>
        <dbReference type="ARBA" id="ARBA00040123"/>
    </source>
</evidence>
<dbReference type="SUPFAM" id="SSF54637">
    <property type="entry name" value="Thioesterase/thiol ester dehydrase-isomerase"/>
    <property type="match status" value="1"/>
</dbReference>
<evidence type="ECO:0000256" key="4">
    <source>
        <dbReference type="ARBA" id="ARBA00004637"/>
    </source>
</evidence>
<evidence type="ECO:0000313" key="28">
    <source>
        <dbReference type="EMBL" id="CAB4900036.1"/>
    </source>
</evidence>
<evidence type="ECO:0000256" key="13">
    <source>
        <dbReference type="ARBA" id="ARBA00023128"/>
    </source>
</evidence>
<name>A0A6J7FXY3_9ZZZZ</name>
<evidence type="ECO:0000256" key="3">
    <source>
        <dbReference type="ARBA" id="ARBA00004632"/>
    </source>
</evidence>
<comment type="catalytic activity">
    <reaction evidence="22">
        <text>octanoyl-CoA + H2O = octanoate + CoA + H(+)</text>
        <dbReference type="Rhea" id="RHEA:30143"/>
        <dbReference type="ChEBI" id="CHEBI:15377"/>
        <dbReference type="ChEBI" id="CHEBI:15378"/>
        <dbReference type="ChEBI" id="CHEBI:25646"/>
        <dbReference type="ChEBI" id="CHEBI:57287"/>
        <dbReference type="ChEBI" id="CHEBI:57386"/>
    </reaction>
    <physiologicalReaction direction="left-to-right" evidence="22">
        <dbReference type="Rhea" id="RHEA:30144"/>
    </physiologicalReaction>
</comment>
<proteinExistence type="inferred from homology"/>
<evidence type="ECO:0000256" key="6">
    <source>
        <dbReference type="ARBA" id="ARBA00022490"/>
    </source>
</evidence>
<evidence type="ECO:0000256" key="14">
    <source>
        <dbReference type="ARBA" id="ARBA00023136"/>
    </source>
</evidence>
<dbReference type="GO" id="GO:0006631">
    <property type="term" value="P:fatty acid metabolic process"/>
    <property type="evidence" value="ECO:0007669"/>
    <property type="project" value="UniProtKB-KW"/>
</dbReference>
<evidence type="ECO:0000256" key="11">
    <source>
        <dbReference type="ARBA" id="ARBA00022946"/>
    </source>
</evidence>
<dbReference type="GO" id="GO:0005743">
    <property type="term" value="C:mitochondrial inner membrane"/>
    <property type="evidence" value="ECO:0007669"/>
    <property type="project" value="UniProtKB-SubCell"/>
</dbReference>
<dbReference type="GO" id="GO:0006915">
    <property type="term" value="P:apoptotic process"/>
    <property type="evidence" value="ECO:0007669"/>
    <property type="project" value="UniProtKB-KW"/>
</dbReference>
<dbReference type="EMBL" id="CAFBMC010000043">
    <property type="protein sequence ID" value="CAB4900036.1"/>
    <property type="molecule type" value="Genomic_DNA"/>
</dbReference>
<comment type="catalytic activity">
    <reaction evidence="16">
        <text>(5Z,8Z,11Z,14Z)-eicosatetraenoyl-CoA + H2O = (5Z,8Z,11Z,14Z)-eicosatetraenoate + CoA + H(+)</text>
        <dbReference type="Rhea" id="RHEA:40151"/>
        <dbReference type="ChEBI" id="CHEBI:15377"/>
        <dbReference type="ChEBI" id="CHEBI:15378"/>
        <dbReference type="ChEBI" id="CHEBI:32395"/>
        <dbReference type="ChEBI" id="CHEBI:57287"/>
        <dbReference type="ChEBI" id="CHEBI:57368"/>
    </reaction>
    <physiologicalReaction direction="left-to-right" evidence="16">
        <dbReference type="Rhea" id="RHEA:40152"/>
    </physiologicalReaction>
</comment>
<dbReference type="GO" id="GO:0005758">
    <property type="term" value="C:mitochondrial intermembrane space"/>
    <property type="evidence" value="ECO:0007669"/>
    <property type="project" value="UniProtKB-SubCell"/>
</dbReference>
<evidence type="ECO:0000256" key="8">
    <source>
        <dbReference type="ARBA" id="ARBA00022792"/>
    </source>
</evidence>
<evidence type="ECO:0000256" key="5">
    <source>
        <dbReference type="ARBA" id="ARBA00022475"/>
    </source>
</evidence>
<reference evidence="28" key="1">
    <citation type="submission" date="2020-05" db="EMBL/GenBank/DDBJ databases">
        <authorList>
            <person name="Chiriac C."/>
            <person name="Salcher M."/>
            <person name="Ghai R."/>
            <person name="Kavagutti S V."/>
        </authorList>
    </citation>
    <scope>NUCLEOTIDE SEQUENCE</scope>
</reference>
<keyword evidence="14" id="KW-0472">Membrane</keyword>
<keyword evidence="8" id="KW-0999">Mitochondrion inner membrane</keyword>
<dbReference type="CDD" id="cd03443">
    <property type="entry name" value="PaaI_thioesterase"/>
    <property type="match status" value="1"/>
</dbReference>
<evidence type="ECO:0000256" key="21">
    <source>
        <dbReference type="ARBA" id="ARBA00043210"/>
    </source>
</evidence>
<dbReference type="PANTHER" id="PTHR12418:SF19">
    <property type="entry name" value="ACYL-COENZYME A THIOESTERASE THEM4"/>
    <property type="match status" value="1"/>
</dbReference>
<comment type="catalytic activity">
    <reaction evidence="26">
        <text>tetradecanoyl-CoA + H2O = tetradecanoate + CoA + H(+)</text>
        <dbReference type="Rhea" id="RHEA:40119"/>
        <dbReference type="ChEBI" id="CHEBI:15377"/>
        <dbReference type="ChEBI" id="CHEBI:15378"/>
        <dbReference type="ChEBI" id="CHEBI:30807"/>
        <dbReference type="ChEBI" id="CHEBI:57287"/>
        <dbReference type="ChEBI" id="CHEBI:57385"/>
    </reaction>
    <physiologicalReaction direction="left-to-right" evidence="26">
        <dbReference type="Rhea" id="RHEA:40120"/>
    </physiologicalReaction>
</comment>
<comment type="catalytic activity">
    <reaction evidence="25">
        <text>dodecanoyl-CoA + H2O = dodecanoate + CoA + H(+)</text>
        <dbReference type="Rhea" id="RHEA:30135"/>
        <dbReference type="ChEBI" id="CHEBI:15377"/>
        <dbReference type="ChEBI" id="CHEBI:15378"/>
        <dbReference type="ChEBI" id="CHEBI:18262"/>
        <dbReference type="ChEBI" id="CHEBI:57287"/>
        <dbReference type="ChEBI" id="CHEBI:57375"/>
    </reaction>
    <physiologicalReaction direction="left-to-right" evidence="25">
        <dbReference type="Rhea" id="RHEA:30136"/>
    </physiologicalReaction>
</comment>
<evidence type="ECO:0000256" key="26">
    <source>
        <dbReference type="ARBA" id="ARBA00048180"/>
    </source>
</evidence>
<dbReference type="InterPro" id="IPR052365">
    <property type="entry name" value="THEM4/THEM5_acyl-CoA_thioest"/>
</dbReference>
<evidence type="ECO:0000256" key="15">
    <source>
        <dbReference type="ARBA" id="ARBA00023273"/>
    </source>
</evidence>
<evidence type="ECO:0000256" key="23">
    <source>
        <dbReference type="ARBA" id="ARBA00047734"/>
    </source>
</evidence>
<comment type="subcellular location">
    <subcellularLocation>
        <location evidence="3">Cell projection</location>
        <location evidence="3">Ruffle membrane</location>
    </subcellularLocation>
    <subcellularLocation>
        <location evidence="1">Cytoplasm</location>
    </subcellularLocation>
    <subcellularLocation>
        <location evidence="4">Mitochondrion inner membrane</location>
        <topology evidence="4">Peripheral membrane protein</topology>
    </subcellularLocation>
    <subcellularLocation>
        <location evidence="2">Mitochondrion intermembrane space</location>
    </subcellularLocation>
</comment>
<keyword evidence="11" id="KW-0809">Transit peptide</keyword>
<feature type="domain" description="Thioesterase" evidence="27">
    <location>
        <begin position="102"/>
        <end position="172"/>
    </location>
</feature>
<organism evidence="28">
    <name type="scientific">freshwater metagenome</name>
    <dbReference type="NCBI Taxonomy" id="449393"/>
    <lineage>
        <taxon>unclassified sequences</taxon>
        <taxon>metagenomes</taxon>
        <taxon>ecological metagenomes</taxon>
    </lineage>
</organism>
<keyword evidence="15" id="KW-0966">Cell projection</keyword>
<evidence type="ECO:0000256" key="24">
    <source>
        <dbReference type="ARBA" id="ARBA00047969"/>
    </source>
</evidence>
<keyword evidence="13" id="KW-0496">Mitochondrion</keyword>
<keyword evidence="5" id="KW-1003">Cell membrane</keyword>
<dbReference type="InterPro" id="IPR006683">
    <property type="entry name" value="Thioestr_dom"/>
</dbReference>
<evidence type="ECO:0000256" key="2">
    <source>
        <dbReference type="ARBA" id="ARBA00004569"/>
    </source>
</evidence>
<keyword evidence="9" id="KW-0378">Hydrolase</keyword>
<comment type="catalytic activity">
    <reaction evidence="23">
        <text>hexadecanoyl-CoA + H2O = hexadecanoate + CoA + H(+)</text>
        <dbReference type="Rhea" id="RHEA:16645"/>
        <dbReference type="ChEBI" id="CHEBI:7896"/>
        <dbReference type="ChEBI" id="CHEBI:15377"/>
        <dbReference type="ChEBI" id="CHEBI:15378"/>
        <dbReference type="ChEBI" id="CHEBI:57287"/>
        <dbReference type="ChEBI" id="CHEBI:57379"/>
        <dbReference type="EC" id="3.1.2.2"/>
    </reaction>
    <physiologicalReaction direction="left-to-right" evidence="23">
        <dbReference type="Rhea" id="RHEA:16646"/>
    </physiologicalReaction>
</comment>
<keyword evidence="10" id="KW-0276">Fatty acid metabolism</keyword>
<dbReference type="PANTHER" id="PTHR12418">
    <property type="entry name" value="ACYL-COENZYME A THIOESTERASE THEM4"/>
    <property type="match status" value="1"/>
</dbReference>
<keyword evidence="7" id="KW-0053">Apoptosis</keyword>
<evidence type="ECO:0000256" key="17">
    <source>
        <dbReference type="ARBA" id="ARBA00037002"/>
    </source>
</evidence>
<evidence type="ECO:0000256" key="16">
    <source>
        <dbReference type="ARBA" id="ARBA00035852"/>
    </source>
</evidence>
<comment type="catalytic activity">
    <reaction evidence="17">
        <text>(9Z)-octadecenoyl-CoA + H2O = (9Z)-octadecenoate + CoA + H(+)</text>
        <dbReference type="Rhea" id="RHEA:40139"/>
        <dbReference type="ChEBI" id="CHEBI:15377"/>
        <dbReference type="ChEBI" id="CHEBI:15378"/>
        <dbReference type="ChEBI" id="CHEBI:30823"/>
        <dbReference type="ChEBI" id="CHEBI:57287"/>
        <dbReference type="ChEBI" id="CHEBI:57387"/>
    </reaction>
    <physiologicalReaction direction="left-to-right" evidence="17">
        <dbReference type="Rhea" id="RHEA:40140"/>
    </physiologicalReaction>
</comment>
<dbReference type="GO" id="GO:0016787">
    <property type="term" value="F:hydrolase activity"/>
    <property type="evidence" value="ECO:0007669"/>
    <property type="project" value="UniProtKB-KW"/>
</dbReference>
<gene>
    <name evidence="28" type="ORF">UFOPK3495_00907</name>
    <name evidence="29" type="ORF">UFOPK4237_01521</name>
</gene>
<keyword evidence="12" id="KW-0443">Lipid metabolism</keyword>
<evidence type="ECO:0000256" key="9">
    <source>
        <dbReference type="ARBA" id="ARBA00022801"/>
    </source>
</evidence>
<protein>
    <recommendedName>
        <fullName evidence="20">Acyl-coenzyme A thioesterase THEM4</fullName>
        <ecNumber evidence="19">3.1.2.2</ecNumber>
    </recommendedName>
    <alternativeName>
        <fullName evidence="21">Thioesterase superfamily member 4</fullName>
    </alternativeName>
</protein>
<evidence type="ECO:0000256" key="1">
    <source>
        <dbReference type="ARBA" id="ARBA00004496"/>
    </source>
</evidence>